<dbReference type="InterPro" id="IPR052922">
    <property type="entry name" value="Cytidylate_Kinase-2"/>
</dbReference>
<sequence length="175" mass="20362">MGNRIIVCGGNGAGKSTLGKELSKKLEWKFVDIEDYYFPLNSMDYNYEMARTREEVSSLLLEDLKLYDNFILASVKGNYGEEVSSMFTCAVLVSAPKEIRMKRVRNRSYKKFGDRILQGGDLYEKEKKFFDMVEQRSEDDVAVWLEYINIPIIRVDGTQPIDRNIQTICRLLMER</sequence>
<reference evidence="1 2" key="1">
    <citation type="submission" date="2019-07" db="EMBL/GenBank/DDBJ databases">
        <title>Genomic Encyclopedia of Type Strains, Phase I: the one thousand microbial genomes (KMG-I) project.</title>
        <authorList>
            <person name="Kyrpides N."/>
        </authorList>
    </citation>
    <scope>NUCLEOTIDE SEQUENCE [LARGE SCALE GENOMIC DNA]</scope>
    <source>
        <strain evidence="1 2">DSM 13558</strain>
    </source>
</reference>
<dbReference type="Gene3D" id="3.40.50.300">
    <property type="entry name" value="P-loop containing nucleotide triphosphate hydrolases"/>
    <property type="match status" value="1"/>
</dbReference>
<dbReference type="AlphaFoldDB" id="A0A562JB91"/>
<dbReference type="OrthoDB" id="9800332at2"/>
<name>A0A562JB91_9FIRM</name>
<dbReference type="RefSeq" id="WP_145082342.1">
    <property type="nucleotide sequence ID" value="NZ_VLKH01000004.1"/>
</dbReference>
<gene>
    <name evidence="1" type="ORF">LY60_01714</name>
</gene>
<comment type="caution">
    <text evidence="1">The sequence shown here is derived from an EMBL/GenBank/DDBJ whole genome shotgun (WGS) entry which is preliminary data.</text>
</comment>
<dbReference type="EMBL" id="VLKH01000004">
    <property type="protein sequence ID" value="TWH80452.1"/>
    <property type="molecule type" value="Genomic_DNA"/>
</dbReference>
<dbReference type="Pfam" id="PF13238">
    <property type="entry name" value="AAA_18"/>
    <property type="match status" value="1"/>
</dbReference>
<organism evidence="1 2">
    <name type="scientific">Sedimentibacter saalensis</name>
    <dbReference type="NCBI Taxonomy" id="130788"/>
    <lineage>
        <taxon>Bacteria</taxon>
        <taxon>Bacillati</taxon>
        <taxon>Bacillota</taxon>
        <taxon>Tissierellia</taxon>
        <taxon>Sedimentibacter</taxon>
    </lineage>
</organism>
<evidence type="ECO:0000313" key="1">
    <source>
        <dbReference type="EMBL" id="TWH80452.1"/>
    </source>
</evidence>
<proteinExistence type="predicted"/>
<dbReference type="PANTHER" id="PTHR37816:SF2">
    <property type="entry name" value="DNA TOPOLOGY MODULATION PROTEIN FLAR-RELATED PROTEIN"/>
    <property type="match status" value="1"/>
</dbReference>
<evidence type="ECO:0000313" key="2">
    <source>
        <dbReference type="Proteomes" id="UP000315343"/>
    </source>
</evidence>
<keyword evidence="2" id="KW-1185">Reference proteome</keyword>
<keyword evidence="1" id="KW-0418">Kinase</keyword>
<dbReference type="SUPFAM" id="SSF52540">
    <property type="entry name" value="P-loop containing nucleoside triphosphate hydrolases"/>
    <property type="match status" value="1"/>
</dbReference>
<accession>A0A562JB91</accession>
<dbReference type="InterPro" id="IPR027417">
    <property type="entry name" value="P-loop_NTPase"/>
</dbReference>
<dbReference type="PANTHER" id="PTHR37816">
    <property type="entry name" value="YALI0E33011P"/>
    <property type="match status" value="1"/>
</dbReference>
<protein>
    <submittedName>
        <fullName evidence="1">Shikimate kinase</fullName>
    </submittedName>
</protein>
<keyword evidence="1" id="KW-0808">Transferase</keyword>
<dbReference type="Proteomes" id="UP000315343">
    <property type="component" value="Unassembled WGS sequence"/>
</dbReference>
<dbReference type="GO" id="GO:0016301">
    <property type="term" value="F:kinase activity"/>
    <property type="evidence" value="ECO:0007669"/>
    <property type="project" value="UniProtKB-KW"/>
</dbReference>